<dbReference type="InterPro" id="IPR045851">
    <property type="entry name" value="AMP-bd_C_sf"/>
</dbReference>
<comment type="caution">
    <text evidence="6">The sequence shown here is derived from an EMBL/GenBank/DDBJ whole genome shotgun (WGS) entry which is preliminary data.</text>
</comment>
<dbReference type="PROSITE" id="PS00455">
    <property type="entry name" value="AMP_BINDING"/>
    <property type="match status" value="1"/>
</dbReference>
<protein>
    <submittedName>
        <fullName evidence="6">Pyoverdine sidechain peptide synthetase IV, D-Asp-L-Ser component</fullName>
    </submittedName>
</protein>
<dbReference type="SMART" id="SM00823">
    <property type="entry name" value="PKS_PP"/>
    <property type="match status" value="1"/>
</dbReference>
<evidence type="ECO:0000256" key="3">
    <source>
        <dbReference type="ARBA" id="ARBA00022450"/>
    </source>
</evidence>
<evidence type="ECO:0000259" key="5">
    <source>
        <dbReference type="PROSITE" id="PS50075"/>
    </source>
</evidence>
<dbReference type="InterPro" id="IPR010071">
    <property type="entry name" value="AA_adenyl_dom"/>
</dbReference>
<dbReference type="GO" id="GO:0047527">
    <property type="term" value="F:2,3-dihydroxybenzoate-serine ligase activity"/>
    <property type="evidence" value="ECO:0007669"/>
    <property type="project" value="TreeGrafter"/>
</dbReference>
<dbReference type="Pfam" id="PF00501">
    <property type="entry name" value="AMP-binding"/>
    <property type="match status" value="1"/>
</dbReference>
<dbReference type="PROSITE" id="PS50075">
    <property type="entry name" value="CARRIER"/>
    <property type="match status" value="1"/>
</dbReference>
<dbReference type="InterPro" id="IPR009081">
    <property type="entry name" value="PP-bd_ACP"/>
</dbReference>
<dbReference type="GO" id="GO:0031177">
    <property type="term" value="F:phosphopantetheine binding"/>
    <property type="evidence" value="ECO:0007669"/>
    <property type="project" value="InterPro"/>
</dbReference>
<dbReference type="GO" id="GO:0009366">
    <property type="term" value="C:enterobactin synthetase complex"/>
    <property type="evidence" value="ECO:0007669"/>
    <property type="project" value="TreeGrafter"/>
</dbReference>
<keyword evidence="4" id="KW-0597">Phosphoprotein</keyword>
<dbReference type="FunFam" id="2.30.38.10:FF:000001">
    <property type="entry name" value="Non-ribosomal peptide synthetase PvdI"/>
    <property type="match status" value="1"/>
</dbReference>
<dbReference type="FunFam" id="3.40.50.12780:FF:000012">
    <property type="entry name" value="Non-ribosomal peptide synthetase"/>
    <property type="match status" value="1"/>
</dbReference>
<sequence length="548" mass="60185">GICVERSVDMVIGLLAIIKAGGAYVPLDPDYPEDRLAYMMQDSGVGLLLTQSALLQRLPVQVQSLCLDQEGDWLAGYSTANPENLSHPLNLAYVIYTSGSTGKPKGAGNSHRALVNRLHWMQKAYALDGSDTVLQKTPFSFDVSVWEFFWPLMTGARLAVALPGDHRDPERLVQTIREHQVTTLHFVPSMLQAFLTHPQVESCNSLRRVVCSGEALPAELAGQVLKRLPQAGLFNLYGPTEAAIDVTHWTCTPDDVLSVPIGRPIVNLKTHILDDGLLPAAQGVAAELYLGGIGLARGYHNRAALTAERFVPDPFDEQGGRLYRTGDLARYRDEGVIEYAGRIDHQVKIRGLRIELGEIEASLLEHENVQEAVVVDVDGPSGKQLAAYLVAEHSGDNLRDALKVYLKETLPDYMVPTHFVWLASMPLSANGKLDRKALPTPDTSQLQRQYVAPSTEQEQQMAAIWADVLKVERVGLSDDFFELGGHSLLATQLISRIHTGLGIDIPLRLIFEKPQLNEFIQAFASSGLSLTEDGLSDIEKMMNEMAGI</sequence>
<dbReference type="GO" id="GO:0043041">
    <property type="term" value="P:amino acid activation for nonribosomal peptide biosynthetic process"/>
    <property type="evidence" value="ECO:0007669"/>
    <property type="project" value="TreeGrafter"/>
</dbReference>
<dbReference type="NCBIfam" id="TIGR01733">
    <property type="entry name" value="AA-adenyl-dom"/>
    <property type="match status" value="1"/>
</dbReference>
<dbReference type="GO" id="GO:0005829">
    <property type="term" value="C:cytosol"/>
    <property type="evidence" value="ECO:0007669"/>
    <property type="project" value="TreeGrafter"/>
</dbReference>
<dbReference type="SUPFAM" id="SSF56801">
    <property type="entry name" value="Acetyl-CoA synthetase-like"/>
    <property type="match status" value="1"/>
</dbReference>
<dbReference type="Pfam" id="PF13193">
    <property type="entry name" value="AMP-binding_C"/>
    <property type="match status" value="1"/>
</dbReference>
<dbReference type="Proteomes" id="UP000272703">
    <property type="component" value="Unassembled WGS sequence"/>
</dbReference>
<dbReference type="Gene3D" id="2.30.38.10">
    <property type="entry name" value="Luciferase, Domain 3"/>
    <property type="match status" value="1"/>
</dbReference>
<comment type="similarity">
    <text evidence="2">Belongs to the ATP-dependent AMP-binding enzyme family.</text>
</comment>
<gene>
    <name evidence="6" type="ORF">ALP16_101510</name>
</gene>
<dbReference type="PANTHER" id="PTHR45527">
    <property type="entry name" value="NONRIBOSOMAL PEPTIDE SYNTHETASE"/>
    <property type="match status" value="1"/>
</dbReference>
<dbReference type="PROSITE" id="PS00012">
    <property type="entry name" value="PHOSPHOPANTETHEINE"/>
    <property type="match status" value="1"/>
</dbReference>
<dbReference type="InterPro" id="IPR036736">
    <property type="entry name" value="ACP-like_sf"/>
</dbReference>
<dbReference type="InterPro" id="IPR020845">
    <property type="entry name" value="AMP-binding_CS"/>
</dbReference>
<keyword evidence="3" id="KW-0596">Phosphopantetheine</keyword>
<accession>A0A3M6AFZ7</accession>
<dbReference type="InterPro" id="IPR020806">
    <property type="entry name" value="PKS_PP-bd"/>
</dbReference>
<dbReference type="FunFam" id="3.40.50.980:FF:000002">
    <property type="entry name" value="Enterobactin synthetase component F"/>
    <property type="match status" value="1"/>
</dbReference>
<evidence type="ECO:0000256" key="1">
    <source>
        <dbReference type="ARBA" id="ARBA00001957"/>
    </source>
</evidence>
<name>A0A3M6AFZ7_PSESS</name>
<dbReference type="FunFam" id="3.40.50.980:FF:000001">
    <property type="entry name" value="Non-ribosomal peptide synthetase"/>
    <property type="match status" value="1"/>
</dbReference>
<reference evidence="6 7" key="1">
    <citation type="submission" date="2018-08" db="EMBL/GenBank/DDBJ databases">
        <title>Recombination of ecologically and evolutionarily significant loci maintains genetic cohesion in the Pseudomonas syringae species complex.</title>
        <authorList>
            <person name="Dillon M."/>
            <person name="Thakur S."/>
            <person name="Almeida R.N.D."/>
            <person name="Weir B.S."/>
            <person name="Guttman D.S."/>
        </authorList>
    </citation>
    <scope>NUCLEOTIDE SEQUENCE [LARGE SCALE GENOMIC DNA]</scope>
    <source>
        <strain evidence="6 7">ICMP 11897</strain>
    </source>
</reference>
<feature type="non-terminal residue" evidence="6">
    <location>
        <position position="1"/>
    </location>
</feature>
<evidence type="ECO:0000256" key="4">
    <source>
        <dbReference type="ARBA" id="ARBA00022553"/>
    </source>
</evidence>
<dbReference type="EMBL" id="RBUN01000248">
    <property type="protein sequence ID" value="RMV18249.1"/>
    <property type="molecule type" value="Genomic_DNA"/>
</dbReference>
<dbReference type="Gene3D" id="3.40.50.980">
    <property type="match status" value="2"/>
</dbReference>
<dbReference type="Pfam" id="PF00550">
    <property type="entry name" value="PP-binding"/>
    <property type="match status" value="1"/>
</dbReference>
<evidence type="ECO:0000256" key="2">
    <source>
        <dbReference type="ARBA" id="ARBA00006432"/>
    </source>
</evidence>
<dbReference type="InterPro" id="IPR000873">
    <property type="entry name" value="AMP-dep_synth/lig_dom"/>
</dbReference>
<dbReference type="AlphaFoldDB" id="A0A3M6AFZ7"/>
<dbReference type="FunFam" id="3.30.300.30:FF:000010">
    <property type="entry name" value="Enterobactin synthetase component F"/>
    <property type="match status" value="1"/>
</dbReference>
<evidence type="ECO:0000313" key="7">
    <source>
        <dbReference type="Proteomes" id="UP000272703"/>
    </source>
</evidence>
<organism evidence="6 7">
    <name type="scientific">Pseudomonas savastanoi</name>
    <name type="common">Pseudomonas syringae pv. savastanoi</name>
    <dbReference type="NCBI Taxonomy" id="29438"/>
    <lineage>
        <taxon>Bacteria</taxon>
        <taxon>Pseudomonadati</taxon>
        <taxon>Pseudomonadota</taxon>
        <taxon>Gammaproteobacteria</taxon>
        <taxon>Pseudomonadales</taxon>
        <taxon>Pseudomonadaceae</taxon>
        <taxon>Pseudomonas</taxon>
    </lineage>
</organism>
<dbReference type="Gene3D" id="1.10.1200.10">
    <property type="entry name" value="ACP-like"/>
    <property type="match status" value="1"/>
</dbReference>
<dbReference type="FunFam" id="1.10.1200.10:FF:000005">
    <property type="entry name" value="Nonribosomal peptide synthetase 1"/>
    <property type="match status" value="1"/>
</dbReference>
<dbReference type="PANTHER" id="PTHR45527:SF1">
    <property type="entry name" value="FATTY ACID SYNTHASE"/>
    <property type="match status" value="1"/>
</dbReference>
<comment type="cofactor">
    <cofactor evidence="1">
        <name>pantetheine 4'-phosphate</name>
        <dbReference type="ChEBI" id="CHEBI:47942"/>
    </cofactor>
</comment>
<evidence type="ECO:0000313" key="6">
    <source>
        <dbReference type="EMBL" id="RMV18249.1"/>
    </source>
</evidence>
<dbReference type="InterPro" id="IPR025110">
    <property type="entry name" value="AMP-bd_C"/>
</dbReference>
<dbReference type="CDD" id="cd17646">
    <property type="entry name" value="A_NRPS_AB3403-like"/>
    <property type="match status" value="1"/>
</dbReference>
<feature type="domain" description="Carrier" evidence="5">
    <location>
        <begin position="452"/>
        <end position="527"/>
    </location>
</feature>
<dbReference type="Gene3D" id="3.30.300.30">
    <property type="match status" value="1"/>
</dbReference>
<dbReference type="InterPro" id="IPR006162">
    <property type="entry name" value="Ppantetheine_attach_site"/>
</dbReference>
<proteinExistence type="inferred from homology"/>
<dbReference type="SUPFAM" id="SSF47336">
    <property type="entry name" value="ACP-like"/>
    <property type="match status" value="1"/>
</dbReference>
<dbReference type="GO" id="GO:0009239">
    <property type="term" value="P:enterobactin biosynthetic process"/>
    <property type="evidence" value="ECO:0007669"/>
    <property type="project" value="TreeGrafter"/>
</dbReference>